<organism evidence="1 2">
    <name type="scientific">Hypoxylon rubiginosum</name>
    <dbReference type="NCBI Taxonomy" id="110542"/>
    <lineage>
        <taxon>Eukaryota</taxon>
        <taxon>Fungi</taxon>
        <taxon>Dikarya</taxon>
        <taxon>Ascomycota</taxon>
        <taxon>Pezizomycotina</taxon>
        <taxon>Sordariomycetes</taxon>
        <taxon>Xylariomycetidae</taxon>
        <taxon>Xylariales</taxon>
        <taxon>Hypoxylaceae</taxon>
        <taxon>Hypoxylon</taxon>
    </lineage>
</organism>
<protein>
    <submittedName>
        <fullName evidence="1">Uncharacterized protein</fullName>
    </submittedName>
</protein>
<accession>A0ACC0D1M1</accession>
<comment type="caution">
    <text evidence="1">The sequence shown here is derived from an EMBL/GenBank/DDBJ whole genome shotgun (WGS) entry which is preliminary data.</text>
</comment>
<dbReference type="EMBL" id="MU394315">
    <property type="protein sequence ID" value="KAI6086453.1"/>
    <property type="molecule type" value="Genomic_DNA"/>
</dbReference>
<evidence type="ECO:0000313" key="1">
    <source>
        <dbReference type="EMBL" id="KAI6086453.1"/>
    </source>
</evidence>
<sequence length="369" mass="42747">MASQDSSQEPSADVSISKCREHQRRICPPCLFNCQKVDLKLPTHAFLELEDGVQVYLTYPDQALFTWSEQRPDLKKLEIMADNTGKSRYDRYNLSENAGWYPQFIPQWDEQVVGAHLWDESRKWRFMEFKTPVTFQPDYFETVWCETCQLTWLKGGDNKGEFSFHSHPRHQALSTIEGRKRFLDFRSLIIYVDGALPKKTHHVADNFGIGVFFGKDSKHNLSKSVSKDGSSKHSAEFEATMRAMLVVRDNIIDEWFSRLVEADQTEGINHIRLIIATSSSNLVETFTQRIKKWTWDNEAQTYYKASAGQRRRDTDRVKDSAIIRSVWCQMELFKKAPEIGLDTVWYLVDKEHNTEALALAKASLEDPST</sequence>
<evidence type="ECO:0000313" key="2">
    <source>
        <dbReference type="Proteomes" id="UP001497680"/>
    </source>
</evidence>
<reference evidence="1 2" key="1">
    <citation type="journal article" date="2022" name="New Phytol.">
        <title>Ecological generalism drives hyperdiversity of secondary metabolite gene clusters in xylarialean endophytes.</title>
        <authorList>
            <person name="Franco M.E.E."/>
            <person name="Wisecaver J.H."/>
            <person name="Arnold A.E."/>
            <person name="Ju Y.M."/>
            <person name="Slot J.C."/>
            <person name="Ahrendt S."/>
            <person name="Moore L.P."/>
            <person name="Eastman K.E."/>
            <person name="Scott K."/>
            <person name="Konkel Z."/>
            <person name="Mondo S.J."/>
            <person name="Kuo A."/>
            <person name="Hayes R.D."/>
            <person name="Haridas S."/>
            <person name="Andreopoulos B."/>
            <person name="Riley R."/>
            <person name="LaButti K."/>
            <person name="Pangilinan J."/>
            <person name="Lipzen A."/>
            <person name="Amirebrahimi M."/>
            <person name="Yan J."/>
            <person name="Adam C."/>
            <person name="Keymanesh K."/>
            <person name="Ng V."/>
            <person name="Louie K."/>
            <person name="Northen T."/>
            <person name="Drula E."/>
            <person name="Henrissat B."/>
            <person name="Hsieh H.M."/>
            <person name="Youens-Clark K."/>
            <person name="Lutzoni F."/>
            <person name="Miadlikowska J."/>
            <person name="Eastwood D.C."/>
            <person name="Hamelin R.C."/>
            <person name="Grigoriev I.V."/>
            <person name="U'Ren J.M."/>
        </authorList>
    </citation>
    <scope>NUCLEOTIDE SEQUENCE [LARGE SCALE GENOMIC DNA]</scope>
    <source>
        <strain evidence="1 2">ER1909</strain>
    </source>
</reference>
<keyword evidence="2" id="KW-1185">Reference proteome</keyword>
<dbReference type="Proteomes" id="UP001497680">
    <property type="component" value="Unassembled WGS sequence"/>
</dbReference>
<proteinExistence type="predicted"/>
<name>A0ACC0D1M1_9PEZI</name>
<gene>
    <name evidence="1" type="ORF">F4821DRAFT_127632</name>
</gene>